<protein>
    <submittedName>
        <fullName evidence="2">Uncharacterized protein</fullName>
    </submittedName>
</protein>
<sequence length="164" mass="17660">MLGIAPLNTVVQSFQRIQALRVFSEFKTRLTSSAKITMIHIHHLKNSSHVFTCFVDKARSSRGTVTLESRAHHATASQAANMNVHAAACPTSCSPSCPARPRPQDQALAACSSRQQLRQCTPPICGCLTHMALRRASPPAGGKSMVSRPPRVSGDFFPASSPLL</sequence>
<evidence type="ECO:0000256" key="1">
    <source>
        <dbReference type="SAM" id="MobiDB-lite"/>
    </source>
</evidence>
<organism evidence="2 3">
    <name type="scientific">Sorghum bicolor</name>
    <name type="common">Sorghum</name>
    <name type="synonym">Sorghum vulgare</name>
    <dbReference type="NCBI Taxonomy" id="4558"/>
    <lineage>
        <taxon>Eukaryota</taxon>
        <taxon>Viridiplantae</taxon>
        <taxon>Streptophyta</taxon>
        <taxon>Embryophyta</taxon>
        <taxon>Tracheophyta</taxon>
        <taxon>Spermatophyta</taxon>
        <taxon>Magnoliopsida</taxon>
        <taxon>Liliopsida</taxon>
        <taxon>Poales</taxon>
        <taxon>Poaceae</taxon>
        <taxon>PACMAD clade</taxon>
        <taxon>Panicoideae</taxon>
        <taxon>Andropogonodae</taxon>
        <taxon>Andropogoneae</taxon>
        <taxon>Sorghinae</taxon>
        <taxon>Sorghum</taxon>
    </lineage>
</organism>
<proteinExistence type="predicted"/>
<reference evidence="2" key="1">
    <citation type="journal article" date="2019" name="BMC Genomics">
        <title>A new reference genome for Sorghum bicolor reveals high levels of sequence similarity between sweet and grain genotypes: implications for the genetics of sugar metabolism.</title>
        <authorList>
            <person name="Cooper E.A."/>
            <person name="Brenton Z.W."/>
            <person name="Flinn B.S."/>
            <person name="Jenkins J."/>
            <person name="Shu S."/>
            <person name="Flowers D."/>
            <person name="Luo F."/>
            <person name="Wang Y."/>
            <person name="Xia P."/>
            <person name="Barry K."/>
            <person name="Daum C."/>
            <person name="Lipzen A."/>
            <person name="Yoshinaga Y."/>
            <person name="Schmutz J."/>
            <person name="Saski C."/>
            <person name="Vermerris W."/>
            <person name="Kresovich S."/>
        </authorList>
    </citation>
    <scope>NUCLEOTIDE SEQUENCE</scope>
</reference>
<reference evidence="2" key="2">
    <citation type="submission" date="2020-10" db="EMBL/GenBank/DDBJ databases">
        <authorList>
            <person name="Cooper E.A."/>
            <person name="Brenton Z.W."/>
            <person name="Flinn B.S."/>
            <person name="Jenkins J."/>
            <person name="Shu S."/>
            <person name="Flowers D."/>
            <person name="Luo F."/>
            <person name="Wang Y."/>
            <person name="Xia P."/>
            <person name="Barry K."/>
            <person name="Daum C."/>
            <person name="Lipzen A."/>
            <person name="Yoshinaga Y."/>
            <person name="Schmutz J."/>
            <person name="Saski C."/>
            <person name="Vermerris W."/>
            <person name="Kresovich S."/>
        </authorList>
    </citation>
    <scope>NUCLEOTIDE SEQUENCE</scope>
</reference>
<name>A0A921RFE2_SORBI</name>
<dbReference type="EMBL" id="CM027682">
    <property type="protein sequence ID" value="KAG0539423.1"/>
    <property type="molecule type" value="Genomic_DNA"/>
</dbReference>
<dbReference type="Proteomes" id="UP000807115">
    <property type="component" value="Chromosome 3"/>
</dbReference>
<dbReference type="Gramene" id="EES03622">
    <property type="protein sequence ID" value="EES03622"/>
    <property type="gene ID" value="SORBI_3003G298000"/>
</dbReference>
<evidence type="ECO:0000313" key="3">
    <source>
        <dbReference type="Proteomes" id="UP000807115"/>
    </source>
</evidence>
<feature type="region of interest" description="Disordered" evidence="1">
    <location>
        <begin position="138"/>
        <end position="164"/>
    </location>
</feature>
<gene>
    <name evidence="2" type="ORF">BDA96_03G321700</name>
</gene>
<comment type="caution">
    <text evidence="2">The sequence shown here is derived from an EMBL/GenBank/DDBJ whole genome shotgun (WGS) entry which is preliminary data.</text>
</comment>
<dbReference type="AlphaFoldDB" id="A0A921RFE2"/>
<evidence type="ECO:0000313" key="2">
    <source>
        <dbReference type="EMBL" id="KAG0539423.1"/>
    </source>
</evidence>
<accession>A0A921RFE2</accession>